<accession>A0ABV0IVN2</accession>
<organism evidence="2 3">
    <name type="scientific">Chromobacterium phragmitis</name>
    <dbReference type="NCBI Taxonomy" id="2202141"/>
    <lineage>
        <taxon>Bacteria</taxon>
        <taxon>Pseudomonadati</taxon>
        <taxon>Pseudomonadota</taxon>
        <taxon>Betaproteobacteria</taxon>
        <taxon>Neisseriales</taxon>
        <taxon>Chromobacteriaceae</taxon>
        <taxon>Chromobacterium</taxon>
    </lineage>
</organism>
<dbReference type="RefSeq" id="WP_347949930.1">
    <property type="nucleotide sequence ID" value="NZ_JBDXMI010000001.1"/>
</dbReference>
<evidence type="ECO:0000313" key="3">
    <source>
        <dbReference type="Proteomes" id="UP001462502"/>
    </source>
</evidence>
<reference evidence="2 3" key="1">
    <citation type="submission" date="2024-05" db="EMBL/GenBank/DDBJ databases">
        <authorList>
            <person name="De Oliveira J.P."/>
            <person name="Noriler S.A."/>
            <person name="De Oliveira A.G."/>
            <person name="Sipoli D.S."/>
        </authorList>
    </citation>
    <scope>NUCLEOTIDE SEQUENCE [LARGE SCALE GENOMIC DNA]</scope>
    <source>
        <strain evidence="2 3">LABIM192</strain>
    </source>
</reference>
<dbReference type="Proteomes" id="UP001462502">
    <property type="component" value="Unassembled WGS sequence"/>
</dbReference>
<feature type="non-terminal residue" evidence="2">
    <location>
        <position position="1"/>
    </location>
</feature>
<feature type="region of interest" description="Disordered" evidence="1">
    <location>
        <begin position="33"/>
        <end position="60"/>
    </location>
</feature>
<feature type="compositionally biased region" description="Basic and acidic residues" evidence="1">
    <location>
        <begin position="33"/>
        <end position="45"/>
    </location>
</feature>
<dbReference type="EMBL" id="JBDXMI010000001">
    <property type="protein sequence ID" value="MEO9385325.1"/>
    <property type="molecule type" value="Genomic_DNA"/>
</dbReference>
<keyword evidence="3" id="KW-1185">Reference proteome</keyword>
<name>A0ABV0IVN2_9NEIS</name>
<sequence length="60" mass="6859">HRVFALAQLQLSLRQLGRHARLQLAQGQLQLGEGKDAMRFEKLPEGEIPSPNPFPRSRRN</sequence>
<evidence type="ECO:0000313" key="2">
    <source>
        <dbReference type="EMBL" id="MEO9385325.1"/>
    </source>
</evidence>
<evidence type="ECO:0000256" key="1">
    <source>
        <dbReference type="SAM" id="MobiDB-lite"/>
    </source>
</evidence>
<protein>
    <submittedName>
        <fullName evidence="2">Uncharacterized protein</fullName>
    </submittedName>
</protein>
<comment type="caution">
    <text evidence="2">The sequence shown here is derived from an EMBL/GenBank/DDBJ whole genome shotgun (WGS) entry which is preliminary data.</text>
</comment>
<proteinExistence type="predicted"/>
<gene>
    <name evidence="2" type="ORF">ABI908_14600</name>
</gene>